<organism evidence="6 7">
    <name type="scientific">Georgenia halotolerans</name>
    <dbReference type="NCBI Taxonomy" id="3028317"/>
    <lineage>
        <taxon>Bacteria</taxon>
        <taxon>Bacillati</taxon>
        <taxon>Actinomycetota</taxon>
        <taxon>Actinomycetes</taxon>
        <taxon>Micrococcales</taxon>
        <taxon>Bogoriellaceae</taxon>
        <taxon>Georgenia</taxon>
    </lineage>
</organism>
<evidence type="ECO:0000256" key="5">
    <source>
        <dbReference type="RuleBase" id="RU363041"/>
    </source>
</evidence>
<feature type="transmembrane region" description="Helical" evidence="5">
    <location>
        <begin position="44"/>
        <end position="62"/>
    </location>
</feature>
<keyword evidence="7" id="KW-1185">Reference proteome</keyword>
<protein>
    <recommendedName>
        <fullName evidence="5">Probable membrane transporter protein</fullName>
    </recommendedName>
</protein>
<evidence type="ECO:0000256" key="3">
    <source>
        <dbReference type="ARBA" id="ARBA00022989"/>
    </source>
</evidence>
<reference evidence="6" key="1">
    <citation type="submission" date="2023-02" db="EMBL/GenBank/DDBJ databases">
        <title>Georgenia sp.10Sc9-8, isolated from a soil sample collected from the Taklamakan desert.</title>
        <authorList>
            <person name="Liu S."/>
        </authorList>
    </citation>
    <scope>NUCLEOTIDE SEQUENCE</scope>
    <source>
        <strain evidence="6">10Sc9-8</strain>
    </source>
</reference>
<comment type="similarity">
    <text evidence="5">Belongs to the 4-toluene sulfonate uptake permease (TSUP) (TC 2.A.102) family.</text>
</comment>
<evidence type="ECO:0000256" key="1">
    <source>
        <dbReference type="ARBA" id="ARBA00004141"/>
    </source>
</evidence>
<keyword evidence="4 5" id="KW-0472">Membrane</keyword>
<comment type="subcellular location">
    <subcellularLocation>
        <location evidence="5">Cell membrane</location>
        <topology evidence="5">Multi-pass membrane protein</topology>
    </subcellularLocation>
    <subcellularLocation>
        <location evidence="1">Membrane</location>
        <topology evidence="1">Multi-pass membrane protein</topology>
    </subcellularLocation>
</comment>
<evidence type="ECO:0000313" key="6">
    <source>
        <dbReference type="EMBL" id="MDD9206932.1"/>
    </source>
</evidence>
<accession>A0ABT5TXY0</accession>
<dbReference type="Proteomes" id="UP001165561">
    <property type="component" value="Unassembled WGS sequence"/>
</dbReference>
<feature type="transmembrane region" description="Helical" evidence="5">
    <location>
        <begin position="192"/>
        <end position="211"/>
    </location>
</feature>
<feature type="transmembrane region" description="Helical" evidence="5">
    <location>
        <begin position="118"/>
        <end position="138"/>
    </location>
</feature>
<dbReference type="InterPro" id="IPR002781">
    <property type="entry name" value="TM_pro_TauE-like"/>
</dbReference>
<comment type="caution">
    <text evidence="6">The sequence shown here is derived from an EMBL/GenBank/DDBJ whole genome shotgun (WGS) entry which is preliminary data.</text>
</comment>
<evidence type="ECO:0000256" key="2">
    <source>
        <dbReference type="ARBA" id="ARBA00022692"/>
    </source>
</evidence>
<feature type="transmembrane region" description="Helical" evidence="5">
    <location>
        <begin position="68"/>
        <end position="87"/>
    </location>
</feature>
<proteinExistence type="inferred from homology"/>
<feature type="transmembrane region" description="Helical" evidence="5">
    <location>
        <begin position="20"/>
        <end position="37"/>
    </location>
</feature>
<keyword evidence="5" id="KW-1003">Cell membrane</keyword>
<keyword evidence="3 5" id="KW-1133">Transmembrane helix</keyword>
<dbReference type="EMBL" id="JARACI010001008">
    <property type="protein sequence ID" value="MDD9206932.1"/>
    <property type="molecule type" value="Genomic_DNA"/>
</dbReference>
<sequence>MALSRPEARATAGLSWPGAGPQTAVLSIVLVVAAIAAGTSMQRVAGMGFAMISAPMLVLLLGPREGVLLVNLAGALTSALVMSRVWREVEWRRLGVLAPTGAVGVLAGAVVAARTPAALLEVVVGSLIALGLTAVLLARRATPVRGNPITVLFGAVSGASSVMAGTAGPAMSVYAVLVRWDQRRMAATVQPFFVVIALGSVVAKSVAGPATLPDFSIAMWAACLAAALGGLAVGELVSRRVAARAARRLTFVVAYLGSLSTIVHGVVGLTG</sequence>
<dbReference type="Pfam" id="PF01925">
    <property type="entry name" value="TauE"/>
    <property type="match status" value="1"/>
</dbReference>
<keyword evidence="2 5" id="KW-0812">Transmembrane</keyword>
<evidence type="ECO:0000256" key="4">
    <source>
        <dbReference type="ARBA" id="ARBA00023136"/>
    </source>
</evidence>
<feature type="transmembrane region" description="Helical" evidence="5">
    <location>
        <begin position="249"/>
        <end position="269"/>
    </location>
</feature>
<gene>
    <name evidence="6" type="ORF">PU560_10705</name>
</gene>
<name>A0ABT5TXY0_9MICO</name>
<feature type="transmembrane region" description="Helical" evidence="5">
    <location>
        <begin position="94"/>
        <end position="112"/>
    </location>
</feature>
<evidence type="ECO:0000313" key="7">
    <source>
        <dbReference type="Proteomes" id="UP001165561"/>
    </source>
</evidence>
<feature type="transmembrane region" description="Helical" evidence="5">
    <location>
        <begin position="217"/>
        <end position="237"/>
    </location>
</feature>